<keyword evidence="1" id="KW-1133">Transmembrane helix</keyword>
<evidence type="ECO:0000313" key="3">
    <source>
        <dbReference type="Proteomes" id="UP000467841"/>
    </source>
</evidence>
<evidence type="ECO:0000256" key="1">
    <source>
        <dbReference type="SAM" id="Phobius"/>
    </source>
</evidence>
<keyword evidence="1" id="KW-0472">Membrane</keyword>
<proteinExistence type="predicted"/>
<accession>A0A6D2HQG2</accession>
<reference evidence="2" key="1">
    <citation type="submission" date="2020-01" db="EMBL/GenBank/DDBJ databases">
        <authorList>
            <person name="Mishra B."/>
        </authorList>
    </citation>
    <scope>NUCLEOTIDE SEQUENCE [LARGE SCALE GENOMIC DNA]</scope>
</reference>
<dbReference type="EMBL" id="CACVBM020000432">
    <property type="protein sequence ID" value="CAA7018930.1"/>
    <property type="molecule type" value="Genomic_DNA"/>
</dbReference>
<dbReference type="AlphaFoldDB" id="A0A6D2HQG2"/>
<dbReference type="Proteomes" id="UP000467841">
    <property type="component" value="Unassembled WGS sequence"/>
</dbReference>
<sequence>MEPEFACVLRFGKVVDLLRYKVVELEAPVSHLPVVISGCLLLVVCIRRRARSRSSSAWAKLCKSESSFSAGLRGINDRRRLATCSSAGASASQLCDKENGVSPDAVLGVVRCDQSTPSNSSAQAPW</sequence>
<feature type="transmembrane region" description="Helical" evidence="1">
    <location>
        <begin position="27"/>
        <end position="46"/>
    </location>
</feature>
<evidence type="ECO:0000313" key="2">
    <source>
        <dbReference type="EMBL" id="CAA7018930.1"/>
    </source>
</evidence>
<protein>
    <submittedName>
        <fullName evidence="2">Uncharacterized protein</fullName>
    </submittedName>
</protein>
<organism evidence="2 3">
    <name type="scientific">Microthlaspi erraticum</name>
    <dbReference type="NCBI Taxonomy" id="1685480"/>
    <lineage>
        <taxon>Eukaryota</taxon>
        <taxon>Viridiplantae</taxon>
        <taxon>Streptophyta</taxon>
        <taxon>Embryophyta</taxon>
        <taxon>Tracheophyta</taxon>
        <taxon>Spermatophyta</taxon>
        <taxon>Magnoliopsida</taxon>
        <taxon>eudicotyledons</taxon>
        <taxon>Gunneridae</taxon>
        <taxon>Pentapetalae</taxon>
        <taxon>rosids</taxon>
        <taxon>malvids</taxon>
        <taxon>Brassicales</taxon>
        <taxon>Brassicaceae</taxon>
        <taxon>Coluteocarpeae</taxon>
        <taxon>Microthlaspi</taxon>
    </lineage>
</organism>
<gene>
    <name evidence="2" type="ORF">MERR_LOCUS6165</name>
</gene>
<keyword evidence="1" id="KW-0812">Transmembrane</keyword>
<keyword evidence="3" id="KW-1185">Reference proteome</keyword>
<comment type="caution">
    <text evidence="2">The sequence shown here is derived from an EMBL/GenBank/DDBJ whole genome shotgun (WGS) entry which is preliminary data.</text>
</comment>
<name>A0A6D2HQG2_9BRAS</name>